<dbReference type="GO" id="GO:0006269">
    <property type="term" value="P:DNA replication, synthesis of primer"/>
    <property type="evidence" value="ECO:0007669"/>
    <property type="project" value="TreeGrafter"/>
</dbReference>
<dbReference type="SUPFAM" id="SSF56731">
    <property type="entry name" value="DNA primase core"/>
    <property type="match status" value="1"/>
</dbReference>
<sequence>MPALSTSQKESLAEATSLYHANLPGSKAEEFLESRGLTNSAVAEEVNKYRLGYVVEPLPGHEYYRGMLAIPYMRWSPGSGWSVVSIRFRCLENECDHSSHPGGKYATVAGDTPRLYNTISLLTAEDTVAICEGEIDTITASISDIPAVGVAGTQTWKRHFAEPFRGYETVYILADGDTAGREFAETLADKLSNAKILPCSQGEDVNSEVLKYGKKILLDRIDG</sequence>
<dbReference type="PANTHER" id="PTHR30313:SF2">
    <property type="entry name" value="DNA PRIMASE"/>
    <property type="match status" value="1"/>
</dbReference>
<dbReference type="EMBL" id="CP022752">
    <property type="protein sequence ID" value="ASU78508.1"/>
    <property type="molecule type" value="Genomic_DNA"/>
</dbReference>
<dbReference type="Gene3D" id="3.40.1360.10">
    <property type="match status" value="1"/>
</dbReference>
<feature type="domain" description="Toprim" evidence="1">
    <location>
        <begin position="126"/>
        <end position="204"/>
    </location>
</feature>
<dbReference type="PROSITE" id="PS50880">
    <property type="entry name" value="TOPRIM"/>
    <property type="match status" value="1"/>
</dbReference>
<dbReference type="PANTHER" id="PTHR30313">
    <property type="entry name" value="DNA PRIMASE"/>
    <property type="match status" value="1"/>
</dbReference>
<reference evidence="2 3" key="1">
    <citation type="submission" date="2017-08" db="EMBL/GenBank/DDBJ databases">
        <title>The complete genome sequence of moderately halophilic actinomycete Actinopolyspora erythraea YIM 90600, the producer of novel erythromycin, novel actinopolysporins A-C and tubercidin.</title>
        <authorList>
            <person name="Yin M."/>
            <person name="Tang S."/>
        </authorList>
    </citation>
    <scope>NUCLEOTIDE SEQUENCE [LARGE SCALE GENOMIC DNA]</scope>
    <source>
        <strain evidence="2 3">YIM 90600</strain>
    </source>
</reference>
<evidence type="ECO:0000259" key="1">
    <source>
        <dbReference type="PROSITE" id="PS50880"/>
    </source>
</evidence>
<accession>A0A223RRM2</accession>
<dbReference type="AlphaFoldDB" id="A0A223RRM2"/>
<gene>
    <name evidence="2" type="ORF">CDG81_09700</name>
</gene>
<dbReference type="OrthoDB" id="4619999at2"/>
<dbReference type="InterPro" id="IPR050219">
    <property type="entry name" value="DnaG_primase"/>
</dbReference>
<evidence type="ECO:0000313" key="2">
    <source>
        <dbReference type="EMBL" id="ASU78508.1"/>
    </source>
</evidence>
<name>A0A223RRM2_9ACTN</name>
<dbReference type="Proteomes" id="UP000215043">
    <property type="component" value="Chromosome"/>
</dbReference>
<organism evidence="2 3">
    <name type="scientific">Actinopolyspora erythraea</name>
    <dbReference type="NCBI Taxonomy" id="414996"/>
    <lineage>
        <taxon>Bacteria</taxon>
        <taxon>Bacillati</taxon>
        <taxon>Actinomycetota</taxon>
        <taxon>Actinomycetes</taxon>
        <taxon>Actinopolysporales</taxon>
        <taxon>Actinopolysporaceae</taxon>
        <taxon>Actinopolyspora</taxon>
    </lineage>
</organism>
<dbReference type="InterPro" id="IPR006171">
    <property type="entry name" value="TOPRIM_dom"/>
</dbReference>
<protein>
    <recommendedName>
        <fullName evidence="1">Toprim domain-containing protein</fullName>
    </recommendedName>
</protein>
<dbReference type="GO" id="GO:0005737">
    <property type="term" value="C:cytoplasm"/>
    <property type="evidence" value="ECO:0007669"/>
    <property type="project" value="TreeGrafter"/>
</dbReference>
<dbReference type="KEGG" id="aey:CDG81_09700"/>
<dbReference type="SMART" id="SM00493">
    <property type="entry name" value="TOPRIM"/>
    <property type="match status" value="1"/>
</dbReference>
<dbReference type="CDD" id="cd01029">
    <property type="entry name" value="TOPRIM_primases"/>
    <property type="match status" value="1"/>
</dbReference>
<proteinExistence type="predicted"/>
<dbReference type="Pfam" id="PF13155">
    <property type="entry name" value="Toprim_2"/>
    <property type="match status" value="1"/>
</dbReference>
<evidence type="ECO:0000313" key="3">
    <source>
        <dbReference type="Proteomes" id="UP000215043"/>
    </source>
</evidence>
<dbReference type="InterPro" id="IPR034154">
    <property type="entry name" value="TOPRIM_DnaG/twinkle"/>
</dbReference>